<protein>
    <recommendedName>
        <fullName evidence="4">Solute-binding protein family 5 domain-containing protein</fullName>
    </recommendedName>
</protein>
<reference evidence="5" key="1">
    <citation type="submission" date="2012-01" db="EMBL/GenBank/DDBJ databases">
        <title>The Genome Sequence of Treponema denticola H-22.</title>
        <authorList>
            <consortium name="The Broad Institute Genome Sequencing Platform"/>
            <person name="Earl A."/>
            <person name="Ward D."/>
            <person name="Feldgarden M."/>
            <person name="Gevers D."/>
            <person name="Blanton J.M."/>
            <person name="Fenno C.J."/>
            <person name="Baranova O.V."/>
            <person name="Mathney J."/>
            <person name="Dewhirst F.E."/>
            <person name="Izard J."/>
            <person name="Young S.K."/>
            <person name="Zeng Q."/>
            <person name="Gargeya S."/>
            <person name="Fitzgerald M."/>
            <person name="Haas B."/>
            <person name="Abouelleil A."/>
            <person name="Alvarado L."/>
            <person name="Arachchi H.M."/>
            <person name="Berlin A."/>
            <person name="Chapman S.B."/>
            <person name="Gearin G."/>
            <person name="Goldberg J."/>
            <person name="Griggs A."/>
            <person name="Gujja S."/>
            <person name="Hansen M."/>
            <person name="Heiman D."/>
            <person name="Howarth C."/>
            <person name="Larimer J."/>
            <person name="Lui A."/>
            <person name="MacDonald P.J.P."/>
            <person name="McCowen C."/>
            <person name="Montmayeur A."/>
            <person name="Murphy C."/>
            <person name="Neiman D."/>
            <person name="Pearson M."/>
            <person name="Priest M."/>
            <person name="Roberts A."/>
            <person name="Saif S."/>
            <person name="Shea T."/>
            <person name="Sisk P."/>
            <person name="Stolte C."/>
            <person name="Sykes S."/>
            <person name="Wortman J."/>
            <person name="Nusbaum C."/>
            <person name="Birren B."/>
        </authorList>
    </citation>
    <scope>NUCLEOTIDE SEQUENCE [LARGE SCALE GENOMIC DNA]</scope>
    <source>
        <strain evidence="5">H-22</strain>
    </source>
</reference>
<evidence type="ECO:0000259" key="4">
    <source>
        <dbReference type="Pfam" id="PF00496"/>
    </source>
</evidence>
<keyword evidence="2" id="KW-0813">Transport</keyword>
<dbReference type="GO" id="GO:0030288">
    <property type="term" value="C:outer membrane-bounded periplasmic space"/>
    <property type="evidence" value="ECO:0007669"/>
    <property type="project" value="UniProtKB-ARBA"/>
</dbReference>
<dbReference type="PATRIC" id="fig|999432.5.peg.75"/>
<dbReference type="PANTHER" id="PTHR30290">
    <property type="entry name" value="PERIPLASMIC BINDING COMPONENT OF ABC TRANSPORTER"/>
    <property type="match status" value="1"/>
</dbReference>
<keyword evidence="3" id="KW-0732">Signal</keyword>
<dbReference type="Gene3D" id="3.40.190.10">
    <property type="entry name" value="Periplasmic binding protein-like II"/>
    <property type="match status" value="1"/>
</dbReference>
<dbReference type="GO" id="GO:0015833">
    <property type="term" value="P:peptide transport"/>
    <property type="evidence" value="ECO:0007669"/>
    <property type="project" value="TreeGrafter"/>
</dbReference>
<dbReference type="Gene3D" id="3.90.76.10">
    <property type="entry name" value="Dipeptide-binding Protein, Domain 1"/>
    <property type="match status" value="1"/>
</dbReference>
<comment type="similarity">
    <text evidence="1">Belongs to the bacterial solute-binding protein 5 family.</text>
</comment>
<dbReference type="GO" id="GO:0043190">
    <property type="term" value="C:ATP-binding cassette (ABC) transporter complex"/>
    <property type="evidence" value="ECO:0007669"/>
    <property type="project" value="InterPro"/>
</dbReference>
<gene>
    <name evidence="5" type="ORF">HMPREF9726_00073</name>
</gene>
<dbReference type="AlphaFoldDB" id="A0A0E2E743"/>
<dbReference type="PROSITE" id="PS51257">
    <property type="entry name" value="PROKAR_LIPOPROTEIN"/>
    <property type="match status" value="1"/>
</dbReference>
<dbReference type="InterPro" id="IPR039424">
    <property type="entry name" value="SBP_5"/>
</dbReference>
<dbReference type="RefSeq" id="WP_002682548.1">
    <property type="nucleotide sequence ID" value="NZ_CM001795.1"/>
</dbReference>
<dbReference type="EMBL" id="AGDV01000001">
    <property type="protein sequence ID" value="EMB35881.1"/>
    <property type="molecule type" value="Genomic_DNA"/>
</dbReference>
<dbReference type="InterPro" id="IPR030678">
    <property type="entry name" value="Peptide/Ni-bd"/>
</dbReference>
<dbReference type="Proteomes" id="UP000011705">
    <property type="component" value="Chromosome"/>
</dbReference>
<comment type="caution">
    <text evidence="5">The sequence shown here is derived from an EMBL/GenBank/DDBJ whole genome shotgun (WGS) entry which is preliminary data.</text>
</comment>
<feature type="domain" description="Solute-binding protein family 5" evidence="4">
    <location>
        <begin position="81"/>
        <end position="441"/>
    </location>
</feature>
<evidence type="ECO:0000256" key="3">
    <source>
        <dbReference type="ARBA" id="ARBA00022729"/>
    </source>
</evidence>
<evidence type="ECO:0000256" key="1">
    <source>
        <dbReference type="ARBA" id="ARBA00005695"/>
    </source>
</evidence>
<dbReference type="Gene3D" id="3.10.105.10">
    <property type="entry name" value="Dipeptide-binding Protein, Domain 3"/>
    <property type="match status" value="1"/>
</dbReference>
<dbReference type="SUPFAM" id="SSF53850">
    <property type="entry name" value="Periplasmic binding protein-like II"/>
    <property type="match status" value="1"/>
</dbReference>
<evidence type="ECO:0000313" key="5">
    <source>
        <dbReference type="EMBL" id="EMB35881.1"/>
    </source>
</evidence>
<dbReference type="PANTHER" id="PTHR30290:SF9">
    <property type="entry name" value="OLIGOPEPTIDE-BINDING PROTEIN APPA"/>
    <property type="match status" value="1"/>
</dbReference>
<name>A0A0E2E743_TREDN</name>
<dbReference type="HOGENOM" id="CLU_017028_8_4_12"/>
<dbReference type="InterPro" id="IPR000914">
    <property type="entry name" value="SBP_5_dom"/>
</dbReference>
<dbReference type="CDD" id="cd08513">
    <property type="entry name" value="PBP2_thermophilic_Hb8_like"/>
    <property type="match status" value="1"/>
</dbReference>
<dbReference type="PIRSF" id="PIRSF002741">
    <property type="entry name" value="MppA"/>
    <property type="match status" value="1"/>
</dbReference>
<sequence>MKKEIEKMRWIMSTMLFIIAIILSACGNSETTNVQTKKIVSVAIAKPWDSMMPLNTNSNYSRFVYDQIYDRLFMSKANGDYEPRLAKSWSLNADSSAITFKLQENVKWHDGKPFTAADVVFSFQMYSNPEVDALSRYHLQYIKGVDSSGVQISDKSIAVFANSDYEVTFEFKKPMYFGSFMNDLDTVFIIPKHIFEGKTPQEINAPELWAKAIGTGPFKYESEISGERMELVRNENYFQGAPDIERLVIRVVDTTSLLANLMSKDIDINVLGSIPLQDWSAAVEDKNINTTSVPTTNYTMLIINTQKPYMTKPVRQAINMALNRDIYVNSLYQGQAVPIVTPISPLSPYYNEKVSIWFDKEKAKQILIQENFPFDTTLKFYTSAGGDNQRLAALIIQDLEAIGLKVEIIQADFSKLMADMRKGSHDFGTIGSGGSMDPGESREMIATDSAVNFSHIKDTRLSDLIDEGNDKLDFNERKIIFDKYQEAVKDESAIAYLFTKNSLVGYNPKLDNVIIEDFSNLNWKIWTWKVK</sequence>
<dbReference type="Pfam" id="PF00496">
    <property type="entry name" value="SBP_bac_5"/>
    <property type="match status" value="1"/>
</dbReference>
<dbReference type="GO" id="GO:1904680">
    <property type="term" value="F:peptide transmembrane transporter activity"/>
    <property type="evidence" value="ECO:0007669"/>
    <property type="project" value="TreeGrafter"/>
</dbReference>
<proteinExistence type="inferred from homology"/>
<evidence type="ECO:0000256" key="2">
    <source>
        <dbReference type="ARBA" id="ARBA00022448"/>
    </source>
</evidence>
<accession>A0A0E2E743</accession>
<organism evidence="5">
    <name type="scientific">Treponema denticola H-22</name>
    <dbReference type="NCBI Taxonomy" id="999432"/>
    <lineage>
        <taxon>Bacteria</taxon>
        <taxon>Pseudomonadati</taxon>
        <taxon>Spirochaetota</taxon>
        <taxon>Spirochaetia</taxon>
        <taxon>Spirochaetales</taxon>
        <taxon>Treponemataceae</taxon>
        <taxon>Treponema</taxon>
    </lineage>
</organism>